<feature type="coiled-coil region" evidence="3">
    <location>
        <begin position="80"/>
        <end position="107"/>
    </location>
</feature>
<dbReference type="PANTHER" id="PTHR30203:SF33">
    <property type="entry name" value="BLR4455 PROTEIN"/>
    <property type="match status" value="1"/>
</dbReference>
<evidence type="ECO:0000256" key="3">
    <source>
        <dbReference type="SAM" id="Coils"/>
    </source>
</evidence>
<evidence type="ECO:0000256" key="2">
    <source>
        <dbReference type="RuleBase" id="RU362097"/>
    </source>
</evidence>
<organism evidence="5">
    <name type="scientific">Edaphobacter paludis</name>
    <dbReference type="NCBI Taxonomy" id="3035702"/>
    <lineage>
        <taxon>Bacteria</taxon>
        <taxon>Pseudomonadati</taxon>
        <taxon>Acidobacteriota</taxon>
        <taxon>Terriglobia</taxon>
        <taxon>Terriglobales</taxon>
        <taxon>Acidobacteriaceae</taxon>
        <taxon>Edaphobacter</taxon>
    </lineage>
</organism>
<keyword evidence="2" id="KW-0812">Transmembrane</keyword>
<keyword evidence="2" id="KW-1134">Transmembrane beta strand</keyword>
<evidence type="ECO:0000313" key="5">
    <source>
        <dbReference type="EMBL" id="XBH13205.1"/>
    </source>
</evidence>
<dbReference type="GO" id="GO:0005886">
    <property type="term" value="C:plasma membrane"/>
    <property type="evidence" value="ECO:0007669"/>
    <property type="project" value="UniProtKB-SubCell"/>
</dbReference>
<keyword evidence="2" id="KW-0472">Membrane</keyword>
<dbReference type="Gene3D" id="2.20.200.10">
    <property type="entry name" value="Outer membrane efflux proteins (OEP)"/>
    <property type="match status" value="1"/>
</dbReference>
<keyword evidence="2" id="KW-0564">Palmitate</keyword>
<dbReference type="PROSITE" id="PS51257">
    <property type="entry name" value="PROKAR_LIPOPROTEIN"/>
    <property type="match status" value="1"/>
</dbReference>
<comment type="subcellular location">
    <subcellularLocation>
        <location evidence="2">Cell membrane</location>
        <topology evidence="2">Lipid-anchor</topology>
    </subcellularLocation>
</comment>
<reference evidence="5" key="1">
    <citation type="submission" date="2023-03" db="EMBL/GenBank/DDBJ databases">
        <title>Edaphobacter sp.</title>
        <authorList>
            <person name="Huber K.J."/>
            <person name="Papendorf J."/>
            <person name="Pilke C."/>
            <person name="Bunk B."/>
            <person name="Sproeer C."/>
            <person name="Pester M."/>
        </authorList>
    </citation>
    <scope>NUCLEOTIDE SEQUENCE</scope>
    <source>
        <strain evidence="4">DSM 109919</strain>
        <strain evidence="5">DSM 109920</strain>
    </source>
</reference>
<sequence>MTRSAIATSSLALFGSAALLLSGCMVGPKYVKPTVPLAPTYKEASPTSSNFKEDANWHPAQPADTVLRGDWWTIFGDDQLNQLEPKIATENQNLKAAEARFRQARALIQYNRSSLSPTLGVSPFAGGLRDSSNRPYFNAANGNNNAADLQLPLDLNYEIDLWGRIRHGVNASREEAQASAADMQTALLSLQAELAIDYFEARTADAEEKLLNDTVKDYEDAYRITNNRFVGGVAPQSDVDQARTQLEAARVEASDVTLLRAQYEHAIAVLLGQAPATFTLAATPLHARPPAIPVGLPSELLERRPDIAAAERRVAEANDRIGIARAAYFPTLSLNAAAGYESTALTSLLSRSSFLWAVGPTLSQTLFDAGRRRSVSEQANAAYDETVANYRQTSLTAFQQVEDNLTALRVLNREAAHQRQATQSAQSAQQIFNNRYVGGIDTYLQVVTAQTTALVNERNDIDIMRRQMDASVLLIKALGGGWNTTNLPKL</sequence>
<dbReference type="PANTHER" id="PTHR30203">
    <property type="entry name" value="OUTER MEMBRANE CATION EFFLUX PROTEIN"/>
    <property type="match status" value="1"/>
</dbReference>
<dbReference type="Pfam" id="PF02321">
    <property type="entry name" value="OEP"/>
    <property type="match status" value="2"/>
</dbReference>
<dbReference type="GO" id="GO:0015562">
    <property type="term" value="F:efflux transmembrane transporter activity"/>
    <property type="evidence" value="ECO:0007669"/>
    <property type="project" value="InterPro"/>
</dbReference>
<protein>
    <submittedName>
        <fullName evidence="5">Efflux transporter outer membrane subunit</fullName>
    </submittedName>
</protein>
<dbReference type="InterPro" id="IPR003423">
    <property type="entry name" value="OMP_efflux"/>
</dbReference>
<dbReference type="InterPro" id="IPR010131">
    <property type="entry name" value="MdtP/NodT-like"/>
</dbReference>
<keyword evidence="2" id="KW-0449">Lipoprotein</keyword>
<dbReference type="KEGG" id="epl:P4G45_15215"/>
<evidence type="ECO:0000313" key="4">
    <source>
        <dbReference type="EMBL" id="XBH09820.1"/>
    </source>
</evidence>
<gene>
    <name evidence="4" type="ORF">P4G45_15215</name>
    <name evidence="5" type="ORF">P8936_16170</name>
</gene>
<comment type="similarity">
    <text evidence="1 2">Belongs to the outer membrane factor (OMF) (TC 1.B.17) family.</text>
</comment>
<dbReference type="Gene3D" id="1.20.1600.10">
    <property type="entry name" value="Outer membrane efflux proteins (OEP)"/>
    <property type="match status" value="1"/>
</dbReference>
<dbReference type="RefSeq" id="WP_348267329.1">
    <property type="nucleotide sequence ID" value="NZ_CP121194.1"/>
</dbReference>
<dbReference type="EMBL" id="CP121194">
    <property type="protein sequence ID" value="XBH09820.1"/>
    <property type="molecule type" value="Genomic_DNA"/>
</dbReference>
<dbReference type="AlphaFoldDB" id="A0AAU7D7Y1"/>
<name>A0AAU7D7Y1_9BACT</name>
<dbReference type="NCBIfam" id="TIGR01845">
    <property type="entry name" value="outer_NodT"/>
    <property type="match status" value="1"/>
</dbReference>
<evidence type="ECO:0000256" key="1">
    <source>
        <dbReference type="ARBA" id="ARBA00007613"/>
    </source>
</evidence>
<accession>A0AAU7D7Y1</accession>
<keyword evidence="3" id="KW-0175">Coiled coil</keyword>
<accession>A0AAU7CX05</accession>
<proteinExistence type="inferred from homology"/>
<dbReference type="EMBL" id="CP121195">
    <property type="protein sequence ID" value="XBH13205.1"/>
    <property type="molecule type" value="Genomic_DNA"/>
</dbReference>
<dbReference type="SUPFAM" id="SSF56954">
    <property type="entry name" value="Outer membrane efflux proteins (OEP)"/>
    <property type="match status" value="1"/>
</dbReference>